<proteinExistence type="predicted"/>
<dbReference type="InterPro" id="IPR055767">
    <property type="entry name" value="DUF7343"/>
</dbReference>
<dbReference type="EMBL" id="CP006577">
    <property type="protein sequence ID" value="AIG97876.1"/>
    <property type="molecule type" value="Genomic_DNA"/>
</dbReference>
<evidence type="ECO:0000313" key="3">
    <source>
        <dbReference type="EMBL" id="AIG97876.1"/>
    </source>
</evidence>
<gene>
    <name evidence="3" type="ORF">AFULGI_00010930</name>
</gene>
<dbReference type="InterPro" id="IPR036390">
    <property type="entry name" value="WH_DNA-bd_sf"/>
</dbReference>
<dbReference type="Gene3D" id="2.60.40.1120">
    <property type="entry name" value="Carboxypeptidase-like, regulatory domain"/>
    <property type="match status" value="1"/>
</dbReference>
<dbReference type="SUPFAM" id="SSF49464">
    <property type="entry name" value="Carboxypeptidase regulatory domain-like"/>
    <property type="match status" value="1"/>
</dbReference>
<keyword evidence="1" id="KW-0472">Membrane</keyword>
<dbReference type="Pfam" id="PF24034">
    <property type="entry name" value="DUF7343"/>
    <property type="match status" value="1"/>
</dbReference>
<dbReference type="InterPro" id="IPR036388">
    <property type="entry name" value="WH-like_DNA-bd_sf"/>
</dbReference>
<evidence type="ECO:0000256" key="1">
    <source>
        <dbReference type="SAM" id="Phobius"/>
    </source>
</evidence>
<sequence length="218" mass="24641">MKGALLLVLLILTISTTSAVEIYGKVYRWDTLDVLSGAVVEVRDGSVQRMVAENGEYSFNVTPGNYTIIARSGEYYAIENVTVSSDMRFDLILFPSLEEVEEIPDFPVVDQQEEFPYYIVAILVSGFVLAALFIVKIRSEKQPELLEQEVTPEEYDLPEDLAEVVELIKREGGRITQKELRKKLGYSEAKMSLIIADLERRGIVEKVKKGRGNIIFLK</sequence>
<organism evidence="3 4">
    <name type="scientific">Archaeoglobus fulgidus DSM 8774</name>
    <dbReference type="NCBI Taxonomy" id="1344584"/>
    <lineage>
        <taxon>Archaea</taxon>
        <taxon>Methanobacteriati</taxon>
        <taxon>Methanobacteriota</taxon>
        <taxon>Archaeoglobi</taxon>
        <taxon>Archaeoglobales</taxon>
        <taxon>Archaeoglobaceae</taxon>
        <taxon>Archaeoglobus</taxon>
    </lineage>
</organism>
<evidence type="ECO:0000259" key="2">
    <source>
        <dbReference type="Pfam" id="PF24034"/>
    </source>
</evidence>
<dbReference type="GeneID" id="24794604"/>
<keyword evidence="1" id="KW-1133">Transmembrane helix</keyword>
<dbReference type="KEGG" id="afg:AFULGI_00010930"/>
<dbReference type="RefSeq" id="WP_010878499.1">
    <property type="nucleotide sequence ID" value="NZ_CP006577.1"/>
</dbReference>
<dbReference type="SUPFAM" id="SSF46785">
    <property type="entry name" value="Winged helix' DNA-binding domain"/>
    <property type="match status" value="1"/>
</dbReference>
<dbReference type="InterPro" id="IPR008969">
    <property type="entry name" value="CarboxyPept-like_regulatory"/>
</dbReference>
<keyword evidence="1" id="KW-0812">Transmembrane</keyword>
<name>A0A075WCY0_ARCFL</name>
<dbReference type="Proteomes" id="UP000028501">
    <property type="component" value="Chromosome"/>
</dbReference>
<dbReference type="HOGENOM" id="CLU_062160_0_0_2"/>
<evidence type="ECO:0000313" key="4">
    <source>
        <dbReference type="Proteomes" id="UP000028501"/>
    </source>
</evidence>
<feature type="domain" description="DUF7343" evidence="2">
    <location>
        <begin position="159"/>
        <end position="217"/>
    </location>
</feature>
<feature type="transmembrane region" description="Helical" evidence="1">
    <location>
        <begin position="115"/>
        <end position="135"/>
    </location>
</feature>
<reference evidence="3 4" key="1">
    <citation type="submission" date="2013-07" db="EMBL/GenBank/DDBJ databases">
        <title>Genome of Archaeoglobus fulgidus.</title>
        <authorList>
            <person name="Fiebig A."/>
            <person name="Birkeland N.-K."/>
        </authorList>
    </citation>
    <scope>NUCLEOTIDE SEQUENCE [LARGE SCALE GENOMIC DNA]</scope>
    <source>
        <strain evidence="3 4">DSM 8774</strain>
    </source>
</reference>
<dbReference type="AlphaFoldDB" id="A0A075WCY0"/>
<accession>A0A075WCY0</accession>
<protein>
    <submittedName>
        <fullName evidence="3">Putative membrane-associated protein/domain protein</fullName>
    </submittedName>
</protein>
<dbReference type="Gene3D" id="1.10.10.10">
    <property type="entry name" value="Winged helix-like DNA-binding domain superfamily/Winged helix DNA-binding domain"/>
    <property type="match status" value="1"/>
</dbReference>